<dbReference type="RefSeq" id="WP_163112281.1">
    <property type="nucleotide sequence ID" value="NZ_JAAAWP010000008.1"/>
</dbReference>
<name>A0A6L9MWJ3_9ALTE</name>
<protein>
    <submittedName>
        <fullName evidence="1">DUF1289 domain-containing protein</fullName>
    </submittedName>
</protein>
<proteinExistence type="predicted"/>
<evidence type="ECO:0000313" key="2">
    <source>
        <dbReference type="Proteomes" id="UP000478837"/>
    </source>
</evidence>
<dbReference type="AlphaFoldDB" id="A0A6L9MWJ3"/>
<gene>
    <name evidence="1" type="ORF">GTW09_13360</name>
</gene>
<sequence>MSEQKAQSEQLEFFEIPSPCIGVCESGPRGFCKGCLRSRDERLYWLQVNDTTKRQILAACARRKRAIIARARKQQQAEKTLDANSQIGLFESETSNEK</sequence>
<reference evidence="1 2" key="1">
    <citation type="submission" date="2020-01" db="EMBL/GenBank/DDBJ databases">
        <title>Genomes of bacteria type strains.</title>
        <authorList>
            <person name="Chen J."/>
            <person name="Zhu S."/>
            <person name="Yang J."/>
        </authorList>
    </citation>
    <scope>NUCLEOTIDE SEQUENCE [LARGE SCALE GENOMIC DNA]</scope>
    <source>
        <strain evidence="1 2">LMG 22958</strain>
    </source>
</reference>
<dbReference type="Pfam" id="PF06945">
    <property type="entry name" value="DUF1289"/>
    <property type="match status" value="1"/>
</dbReference>
<dbReference type="PANTHER" id="PTHR35175">
    <property type="entry name" value="DUF1289 DOMAIN-CONTAINING PROTEIN"/>
    <property type="match status" value="1"/>
</dbReference>
<accession>A0A6L9MWJ3</accession>
<keyword evidence="2" id="KW-1185">Reference proteome</keyword>
<evidence type="ECO:0000313" key="1">
    <source>
        <dbReference type="EMBL" id="NDW22516.1"/>
    </source>
</evidence>
<dbReference type="Proteomes" id="UP000478837">
    <property type="component" value="Unassembled WGS sequence"/>
</dbReference>
<organism evidence="1 2">
    <name type="scientific">Alteromonas hispanica</name>
    <dbReference type="NCBI Taxonomy" id="315421"/>
    <lineage>
        <taxon>Bacteria</taxon>
        <taxon>Pseudomonadati</taxon>
        <taxon>Pseudomonadota</taxon>
        <taxon>Gammaproteobacteria</taxon>
        <taxon>Alteromonadales</taxon>
        <taxon>Alteromonadaceae</taxon>
        <taxon>Alteromonas/Salinimonas group</taxon>
        <taxon>Alteromonas</taxon>
    </lineage>
</organism>
<dbReference type="EMBL" id="JAAAWP010000008">
    <property type="protein sequence ID" value="NDW22516.1"/>
    <property type="molecule type" value="Genomic_DNA"/>
</dbReference>
<dbReference type="InterPro" id="IPR010710">
    <property type="entry name" value="DUF1289"/>
</dbReference>
<comment type="caution">
    <text evidence="1">The sequence shown here is derived from an EMBL/GenBank/DDBJ whole genome shotgun (WGS) entry which is preliminary data.</text>
</comment>
<dbReference type="PANTHER" id="PTHR35175:SF1">
    <property type="entry name" value="OXIDOREDUCTASE"/>
    <property type="match status" value="1"/>
</dbReference>